<dbReference type="Proteomes" id="UP000307749">
    <property type="component" value="Unassembled WGS sequence"/>
</dbReference>
<evidence type="ECO:0000256" key="8">
    <source>
        <dbReference type="ARBA" id="ARBA00022833"/>
    </source>
</evidence>
<comment type="subunit">
    <text evidence="3">Homodimer.</text>
</comment>
<comment type="cofactor">
    <cofactor evidence="13">
        <name>Mn(2+)</name>
        <dbReference type="ChEBI" id="CHEBI:29035"/>
    </cofactor>
    <cofactor evidence="13">
        <name>Fe(2+)</name>
        <dbReference type="ChEBI" id="CHEBI:29033"/>
    </cofactor>
    <text evidence="13">Binds 1 Mn(2+) or Fe(2+) ion per subunit.</text>
</comment>
<comment type="caution">
    <text evidence="15">The sequence shown here is derived from an EMBL/GenBank/DDBJ whole genome shotgun (WGS) entry which is preliminary data.</text>
</comment>
<dbReference type="InterPro" id="IPR043135">
    <property type="entry name" value="Fur_C"/>
</dbReference>
<keyword evidence="12" id="KW-0804">Transcription</keyword>
<feature type="binding site" evidence="13">
    <location>
        <position position="124"/>
    </location>
    <ligand>
        <name>Fe cation</name>
        <dbReference type="ChEBI" id="CHEBI:24875"/>
    </ligand>
</feature>
<protein>
    <recommendedName>
        <fullName evidence="4">Ferric uptake regulation protein</fullName>
    </recommendedName>
</protein>
<evidence type="ECO:0000256" key="13">
    <source>
        <dbReference type="PIRSR" id="PIRSR602481-2"/>
    </source>
</evidence>
<accession>A0A4S3KNG6</accession>
<evidence type="ECO:0000256" key="11">
    <source>
        <dbReference type="ARBA" id="ARBA00023125"/>
    </source>
</evidence>
<dbReference type="SUPFAM" id="SSF46785">
    <property type="entry name" value="Winged helix' DNA-binding domain"/>
    <property type="match status" value="1"/>
</dbReference>
<dbReference type="InterPro" id="IPR002481">
    <property type="entry name" value="FUR"/>
</dbReference>
<evidence type="ECO:0000256" key="7">
    <source>
        <dbReference type="ARBA" id="ARBA00022723"/>
    </source>
</evidence>
<feature type="region of interest" description="Disordered" evidence="14">
    <location>
        <begin position="137"/>
        <end position="174"/>
    </location>
</feature>
<evidence type="ECO:0000313" key="16">
    <source>
        <dbReference type="Proteomes" id="UP000307749"/>
    </source>
</evidence>
<evidence type="ECO:0000256" key="10">
    <source>
        <dbReference type="ARBA" id="ARBA00023015"/>
    </source>
</evidence>
<feature type="binding site" evidence="13">
    <location>
        <position position="107"/>
    </location>
    <ligand>
        <name>Fe cation</name>
        <dbReference type="ChEBI" id="CHEBI:24875"/>
    </ligand>
</feature>
<evidence type="ECO:0000256" key="12">
    <source>
        <dbReference type="ARBA" id="ARBA00023163"/>
    </source>
</evidence>
<keyword evidence="11" id="KW-0238">DNA-binding</keyword>
<dbReference type="GO" id="GO:0045892">
    <property type="term" value="P:negative regulation of DNA-templated transcription"/>
    <property type="evidence" value="ECO:0007669"/>
    <property type="project" value="TreeGrafter"/>
</dbReference>
<keyword evidence="8" id="KW-0862">Zinc</keyword>
<evidence type="ECO:0000313" key="15">
    <source>
        <dbReference type="EMBL" id="THD10503.1"/>
    </source>
</evidence>
<keyword evidence="5" id="KW-0963">Cytoplasm</keyword>
<keyword evidence="10" id="KW-0805">Transcription regulation</keyword>
<keyword evidence="9 13" id="KW-0408">Iron</keyword>
<evidence type="ECO:0000256" key="1">
    <source>
        <dbReference type="ARBA" id="ARBA00004496"/>
    </source>
</evidence>
<feature type="binding site" evidence="13">
    <location>
        <position position="86"/>
    </location>
    <ligand>
        <name>Fe cation</name>
        <dbReference type="ChEBI" id="CHEBI:24875"/>
    </ligand>
</feature>
<dbReference type="EMBL" id="MWQO01000025">
    <property type="protein sequence ID" value="THD10503.1"/>
    <property type="molecule type" value="Genomic_DNA"/>
</dbReference>
<dbReference type="GO" id="GO:0003700">
    <property type="term" value="F:DNA-binding transcription factor activity"/>
    <property type="evidence" value="ECO:0007669"/>
    <property type="project" value="InterPro"/>
</dbReference>
<dbReference type="GO" id="GO:1900705">
    <property type="term" value="P:negative regulation of siderophore biosynthetic process"/>
    <property type="evidence" value="ECO:0007669"/>
    <property type="project" value="TreeGrafter"/>
</dbReference>
<keyword evidence="16" id="KW-1185">Reference proteome</keyword>
<dbReference type="PANTHER" id="PTHR33202:SF2">
    <property type="entry name" value="FERRIC UPTAKE REGULATION PROTEIN"/>
    <property type="match status" value="1"/>
</dbReference>
<evidence type="ECO:0000256" key="14">
    <source>
        <dbReference type="SAM" id="MobiDB-lite"/>
    </source>
</evidence>
<feature type="compositionally biased region" description="Low complexity" evidence="14">
    <location>
        <begin position="137"/>
        <end position="167"/>
    </location>
</feature>
<dbReference type="PANTHER" id="PTHR33202">
    <property type="entry name" value="ZINC UPTAKE REGULATION PROTEIN"/>
    <property type="match status" value="1"/>
</dbReference>
<dbReference type="AlphaFoldDB" id="A0A4S3KNG6"/>
<keyword evidence="6" id="KW-0678">Repressor</keyword>
<comment type="similarity">
    <text evidence="2">Belongs to the Fur family.</text>
</comment>
<feature type="binding site" evidence="13">
    <location>
        <position position="88"/>
    </location>
    <ligand>
        <name>Fe cation</name>
        <dbReference type="ChEBI" id="CHEBI:24875"/>
    </ligand>
</feature>
<evidence type="ECO:0000256" key="3">
    <source>
        <dbReference type="ARBA" id="ARBA00011738"/>
    </source>
</evidence>
<evidence type="ECO:0000256" key="6">
    <source>
        <dbReference type="ARBA" id="ARBA00022491"/>
    </source>
</evidence>
<organism evidence="15 16">
    <name type="scientific">Metallibacterium scheffleri</name>
    <dbReference type="NCBI Taxonomy" id="993689"/>
    <lineage>
        <taxon>Bacteria</taxon>
        <taxon>Pseudomonadati</taxon>
        <taxon>Pseudomonadota</taxon>
        <taxon>Gammaproteobacteria</taxon>
        <taxon>Lysobacterales</taxon>
        <taxon>Rhodanobacteraceae</taxon>
        <taxon>Metallibacterium</taxon>
    </lineage>
</organism>
<dbReference type="GO" id="GO:0005829">
    <property type="term" value="C:cytosol"/>
    <property type="evidence" value="ECO:0007669"/>
    <property type="project" value="TreeGrafter"/>
</dbReference>
<dbReference type="InterPro" id="IPR036390">
    <property type="entry name" value="WH_DNA-bd_sf"/>
</dbReference>
<dbReference type="InterPro" id="IPR036388">
    <property type="entry name" value="WH-like_DNA-bd_sf"/>
</dbReference>
<name>A0A4S3KNG6_9GAMM</name>
<evidence type="ECO:0000256" key="2">
    <source>
        <dbReference type="ARBA" id="ARBA00007957"/>
    </source>
</evidence>
<dbReference type="NCBIfam" id="NF006999">
    <property type="entry name" value="PRK09462.1"/>
    <property type="match status" value="1"/>
</dbReference>
<evidence type="ECO:0000256" key="9">
    <source>
        <dbReference type="ARBA" id="ARBA00023004"/>
    </source>
</evidence>
<evidence type="ECO:0000256" key="4">
    <source>
        <dbReference type="ARBA" id="ARBA00020910"/>
    </source>
</evidence>
<dbReference type="Pfam" id="PF01475">
    <property type="entry name" value="FUR"/>
    <property type="match status" value="1"/>
</dbReference>
<dbReference type="FunFam" id="1.10.10.10:FF:000007">
    <property type="entry name" value="Ferric uptake regulation protein"/>
    <property type="match status" value="1"/>
</dbReference>
<dbReference type="GO" id="GO:0000976">
    <property type="term" value="F:transcription cis-regulatory region binding"/>
    <property type="evidence" value="ECO:0007669"/>
    <property type="project" value="TreeGrafter"/>
</dbReference>
<dbReference type="GO" id="GO:0008270">
    <property type="term" value="F:zinc ion binding"/>
    <property type="evidence" value="ECO:0007669"/>
    <property type="project" value="TreeGrafter"/>
</dbReference>
<sequence length="174" mass="19651">MDQSQELRRVGLKVTHPRVRILSILQGRHPRHFSAEDIYRHLVEHSEDIGLATVYRVLTQFEAAGIVNKHHFESGQAVFELNRGSHHDHMIDLDSGKVIEFVDEDIERLQRAIAQRHGYDLEEHSLVLYVRPRRAARATPETAVPGRTPARSASAKSSASVKKVTPAQGGRQSR</sequence>
<reference evidence="15 16" key="1">
    <citation type="submission" date="2017-02" db="EMBL/GenBank/DDBJ databases">
        <title>Whole genome sequencing of Metallibacterium scheffleri DSM 24874 (T).</title>
        <authorList>
            <person name="Kumar S."/>
            <person name="Patil P."/>
            <person name="Patil P.B."/>
        </authorList>
    </citation>
    <scope>NUCLEOTIDE SEQUENCE [LARGE SCALE GENOMIC DNA]</scope>
    <source>
        <strain evidence="15 16">DSM 24874</strain>
    </source>
</reference>
<dbReference type="FunFam" id="3.30.1490.190:FF:000001">
    <property type="entry name" value="Ferric uptake regulation protein"/>
    <property type="match status" value="1"/>
</dbReference>
<dbReference type="Gene3D" id="3.30.1490.190">
    <property type="match status" value="1"/>
</dbReference>
<dbReference type="OrthoDB" id="8659436at2"/>
<evidence type="ECO:0000256" key="5">
    <source>
        <dbReference type="ARBA" id="ARBA00022490"/>
    </source>
</evidence>
<dbReference type="Gene3D" id="1.10.10.10">
    <property type="entry name" value="Winged helix-like DNA-binding domain superfamily/Winged helix DNA-binding domain"/>
    <property type="match status" value="1"/>
</dbReference>
<dbReference type="CDD" id="cd07153">
    <property type="entry name" value="Fur_like"/>
    <property type="match status" value="1"/>
</dbReference>
<gene>
    <name evidence="15" type="ORF">B1806_07885</name>
</gene>
<dbReference type="STRING" id="993689.GCA_002077135_02108"/>
<comment type="subcellular location">
    <subcellularLocation>
        <location evidence="1">Cytoplasm</location>
    </subcellularLocation>
</comment>
<keyword evidence="7 13" id="KW-0479">Metal-binding</keyword>
<proteinExistence type="inferred from homology"/>